<dbReference type="Proteomes" id="UP000249577">
    <property type="component" value="Unassembled WGS sequence"/>
</dbReference>
<feature type="transmembrane region" description="Helical" evidence="1">
    <location>
        <begin position="431"/>
        <end position="449"/>
    </location>
</feature>
<name>A0A2W5KFW3_ANCNO</name>
<sequence>MIVGGLALALGGIFLVRYSIEQGLIGPAARIALGGLFSAGLLVLGERMRRREAAAGQPRRAIDIPAVITSAGATSAFATVYASYALYGFLPPAAAFLALGLVAVAALAAAVLHGPVLGAAGLVGAYATPLLVSSDEPNALALFAYLLAPSAAAFAVARIRDWPMLALAAGLAAFGWGAIAVLGGIADGAGPLIVYSAALIALAAAMHSGLRARAPDALLPDRISGPLIALFALLVCAAPAIDGFGAATLTATGAILLALLGLAAWTPGLAPLGVVGAALAGLVALSFDDAALLAVAEATSLPGPGETPRSDGVWSFVVFCGALGAAFLAGGAEAASRAPAKPAWRSGLLAAAAATAPVLLLALAYWRVADFAPDLRFATIAVLLAGALALLCEDAARREPSGAASPAATAAFATGASAALGLALAMAMREGALTVALSFLAMALGLVAARRPIRALGWLATAVAALVALRVAIDPRIVGDDLGTTPVFNALLWGYGAPAAAFWIGARGFRKAALPHPATALEGLSLVFALLLGVMQARHFANGGDMTAARFGLLEAGLDATVAFALSAAAGRLSLGRSSPALRWGALAAGALGAATSLIGLLAVANPYFTGELVRGGALFNDLVPGYLLPALAAAAAARFAGAGRPAWMRRTLGGAALALAFAFLTLVVRRAFAGPMLDGGFDSDAEWWAYSVVWLVFALVLLAAGVFRRSQTLRLASALVIVAVVLKVFLLDLSGLGGVWRAVSFIGLGGVLVGVGLVYQRLLSPKTAAPA</sequence>
<feature type="transmembrane region" description="Helical" evidence="1">
    <location>
        <begin position="653"/>
        <end position="673"/>
    </location>
</feature>
<feature type="transmembrane region" description="Helical" evidence="1">
    <location>
        <begin position="313"/>
        <end position="335"/>
    </location>
</feature>
<evidence type="ECO:0000313" key="3">
    <source>
        <dbReference type="Proteomes" id="UP000249577"/>
    </source>
</evidence>
<feature type="transmembrane region" description="Helical" evidence="1">
    <location>
        <begin position="375"/>
        <end position="392"/>
    </location>
</feature>
<evidence type="ECO:0000313" key="2">
    <source>
        <dbReference type="EMBL" id="PZQ15902.1"/>
    </source>
</evidence>
<gene>
    <name evidence="2" type="ORF">DI565_08765</name>
</gene>
<protein>
    <submittedName>
        <fullName evidence="2">DUF2339 domain-containing protein</fullName>
    </submittedName>
</protein>
<feature type="transmembrane region" description="Helical" evidence="1">
    <location>
        <begin position="714"/>
        <end position="734"/>
    </location>
</feature>
<reference evidence="2 3" key="1">
    <citation type="submission" date="2017-08" db="EMBL/GenBank/DDBJ databases">
        <title>Infants hospitalized years apart are colonized by the same room-sourced microbial strains.</title>
        <authorList>
            <person name="Brooks B."/>
            <person name="Olm M.R."/>
            <person name="Firek B.A."/>
            <person name="Baker R."/>
            <person name="Thomas B.C."/>
            <person name="Morowitz M.J."/>
            <person name="Banfield J.F."/>
        </authorList>
    </citation>
    <scope>NUCLEOTIDE SEQUENCE [LARGE SCALE GENOMIC DNA]</scope>
    <source>
        <strain evidence="2">S2_005_003_R2_43</strain>
    </source>
</reference>
<dbReference type="AlphaFoldDB" id="A0A2W5KFW3"/>
<dbReference type="InterPro" id="IPR019286">
    <property type="entry name" value="DUF2339_TM"/>
</dbReference>
<feature type="transmembrane region" description="Helical" evidence="1">
    <location>
        <begin position="164"/>
        <end position="186"/>
    </location>
</feature>
<keyword evidence="1" id="KW-1133">Transmembrane helix</keyword>
<feature type="transmembrane region" description="Helical" evidence="1">
    <location>
        <begin position="549"/>
        <end position="569"/>
    </location>
</feature>
<proteinExistence type="predicted"/>
<comment type="caution">
    <text evidence="2">The sequence shown here is derived from an EMBL/GenBank/DDBJ whole genome shotgun (WGS) entry which is preliminary data.</text>
</comment>
<feature type="transmembrane region" description="Helical" evidence="1">
    <location>
        <begin position="581"/>
        <end position="604"/>
    </location>
</feature>
<feature type="transmembrane region" description="Helical" evidence="1">
    <location>
        <begin position="29"/>
        <end position="45"/>
    </location>
</feature>
<feature type="transmembrane region" description="Helical" evidence="1">
    <location>
        <begin position="222"/>
        <end position="241"/>
    </location>
</feature>
<organism evidence="2 3">
    <name type="scientific">Ancylobacter novellus</name>
    <name type="common">Thiobacillus novellus</name>
    <dbReference type="NCBI Taxonomy" id="921"/>
    <lineage>
        <taxon>Bacteria</taxon>
        <taxon>Pseudomonadati</taxon>
        <taxon>Pseudomonadota</taxon>
        <taxon>Alphaproteobacteria</taxon>
        <taxon>Hyphomicrobiales</taxon>
        <taxon>Xanthobacteraceae</taxon>
        <taxon>Ancylobacter</taxon>
    </lineage>
</organism>
<feature type="transmembrane region" description="Helical" evidence="1">
    <location>
        <begin position="740"/>
        <end position="760"/>
    </location>
</feature>
<feature type="transmembrane region" description="Helical" evidence="1">
    <location>
        <begin position="347"/>
        <end position="369"/>
    </location>
</feature>
<feature type="transmembrane region" description="Helical" evidence="1">
    <location>
        <begin position="192"/>
        <end position="210"/>
    </location>
</feature>
<feature type="transmembrane region" description="Helical" evidence="1">
    <location>
        <begin position="485"/>
        <end position="506"/>
    </location>
</feature>
<accession>A0A2W5KFW3</accession>
<feature type="transmembrane region" description="Helical" evidence="1">
    <location>
        <begin position="404"/>
        <end position="425"/>
    </location>
</feature>
<feature type="transmembrane region" description="Helical" evidence="1">
    <location>
        <begin position="456"/>
        <end position="473"/>
    </location>
</feature>
<feature type="transmembrane region" description="Helical" evidence="1">
    <location>
        <begin position="66"/>
        <end position="87"/>
    </location>
</feature>
<keyword evidence="1" id="KW-0472">Membrane</keyword>
<feature type="transmembrane region" description="Helical" evidence="1">
    <location>
        <begin position="624"/>
        <end position="641"/>
    </location>
</feature>
<dbReference type="PANTHER" id="PTHR38434">
    <property type="entry name" value="BLL2549 PROTEIN"/>
    <property type="match status" value="1"/>
</dbReference>
<feature type="transmembrane region" description="Helical" evidence="1">
    <location>
        <begin position="518"/>
        <end position="537"/>
    </location>
</feature>
<dbReference type="EMBL" id="QFPN01000004">
    <property type="protein sequence ID" value="PZQ15902.1"/>
    <property type="molecule type" value="Genomic_DNA"/>
</dbReference>
<dbReference type="Pfam" id="PF10101">
    <property type="entry name" value="DUF2339"/>
    <property type="match status" value="1"/>
</dbReference>
<keyword evidence="1" id="KW-0812">Transmembrane</keyword>
<dbReference type="PANTHER" id="PTHR38434:SF1">
    <property type="entry name" value="BLL2549 PROTEIN"/>
    <property type="match status" value="1"/>
</dbReference>
<feature type="transmembrane region" description="Helical" evidence="1">
    <location>
        <begin position="688"/>
        <end position="707"/>
    </location>
</feature>
<feature type="transmembrane region" description="Helical" evidence="1">
    <location>
        <begin position="139"/>
        <end position="157"/>
    </location>
</feature>
<evidence type="ECO:0000256" key="1">
    <source>
        <dbReference type="SAM" id="Phobius"/>
    </source>
</evidence>